<reference evidence="4" key="1">
    <citation type="submission" date="2009-11" db="EMBL/GenBank/DDBJ databases">
        <title>The complete chromosome of Xylanimonas cellulosilytica DSM 15894.</title>
        <authorList>
            <consortium name="US DOE Joint Genome Institute (JGI-PGF)"/>
            <person name="Lucas S."/>
            <person name="Copeland A."/>
            <person name="Lapidus A."/>
            <person name="Glavina del Rio T."/>
            <person name="Dalin E."/>
            <person name="Tice H."/>
            <person name="Bruce D."/>
            <person name="Goodwin L."/>
            <person name="Pitluck S."/>
            <person name="Kyrpides N."/>
            <person name="Mavromatis K."/>
            <person name="Ivanova N."/>
            <person name="Mikhailova N."/>
            <person name="Foster B."/>
            <person name="Clum A."/>
            <person name="Brettin T."/>
            <person name="Detter J.C."/>
            <person name="Han C."/>
            <person name="Larimer F."/>
            <person name="Land M."/>
            <person name="Hauser L."/>
            <person name="Markowitz V."/>
            <person name="Cheng J.F."/>
            <person name="Hugenholtz P."/>
            <person name="Woyke T."/>
            <person name="Wu D."/>
            <person name="Gehrich-Schroeter G."/>
            <person name="Schneider S."/>
            <person name="Pukall S.R."/>
            <person name="Klenk H.P."/>
            <person name="Eisen J.A."/>
        </authorList>
    </citation>
    <scope>NUCLEOTIDE SEQUENCE [LARGE SCALE GENOMIC DNA]</scope>
    <source>
        <strain evidence="4">DSM 15894 / CECT 5975 / LMG 20990 / XIL07</strain>
    </source>
</reference>
<dbReference type="InterPro" id="IPR023796">
    <property type="entry name" value="Serpin_dom"/>
</dbReference>
<dbReference type="SMART" id="SM00093">
    <property type="entry name" value="SERPIN"/>
    <property type="match status" value="1"/>
</dbReference>
<name>D1BTD7_XYLCX</name>
<comment type="similarity">
    <text evidence="1">Belongs to the serpin family.</text>
</comment>
<evidence type="ECO:0000256" key="1">
    <source>
        <dbReference type="RuleBase" id="RU000411"/>
    </source>
</evidence>
<dbReference type="PANTHER" id="PTHR11461:SF211">
    <property type="entry name" value="GH10112P-RELATED"/>
    <property type="match status" value="1"/>
</dbReference>
<keyword evidence="4" id="KW-1185">Reference proteome</keyword>
<accession>D1BTD7</accession>
<feature type="domain" description="Serpin" evidence="2">
    <location>
        <begin position="28"/>
        <end position="399"/>
    </location>
</feature>
<dbReference type="GO" id="GO:0004867">
    <property type="term" value="F:serine-type endopeptidase inhibitor activity"/>
    <property type="evidence" value="ECO:0007669"/>
    <property type="project" value="InterPro"/>
</dbReference>
<dbReference type="eggNOG" id="COG4826">
    <property type="taxonomic scope" value="Bacteria"/>
</dbReference>
<protein>
    <submittedName>
        <fullName evidence="3">Proteinase inhibitor I4 serpin</fullName>
    </submittedName>
</protein>
<dbReference type="STRING" id="446471.Xcel_0038"/>
<proteinExistence type="inferred from homology"/>
<dbReference type="Gene3D" id="3.30.497.10">
    <property type="entry name" value="Antithrombin, subunit I, domain 2"/>
    <property type="match status" value="1"/>
</dbReference>
<organism evidence="3 4">
    <name type="scientific">Xylanimonas cellulosilytica (strain DSM 15894 / JCM 12276 / CECT 5975 / KCTC 9989 / LMG 20990 / NBRC 107835 / XIL07)</name>
    <dbReference type="NCBI Taxonomy" id="446471"/>
    <lineage>
        <taxon>Bacteria</taxon>
        <taxon>Bacillati</taxon>
        <taxon>Actinomycetota</taxon>
        <taxon>Actinomycetes</taxon>
        <taxon>Micrococcales</taxon>
        <taxon>Promicromonosporaceae</taxon>
        <taxon>Xylanimonas</taxon>
    </lineage>
</organism>
<dbReference type="InterPro" id="IPR000215">
    <property type="entry name" value="Serpin_fam"/>
</dbReference>
<dbReference type="Proteomes" id="UP000002255">
    <property type="component" value="Chromosome"/>
</dbReference>
<dbReference type="PANTHER" id="PTHR11461">
    <property type="entry name" value="SERINE PROTEASE INHIBITOR, SERPIN"/>
    <property type="match status" value="1"/>
</dbReference>
<evidence type="ECO:0000259" key="2">
    <source>
        <dbReference type="SMART" id="SM00093"/>
    </source>
</evidence>
<sequence>MLVADGVEARQVAVSDAGAAADVVGATRRIGAALLVASPADANAVVSPSSVAVALSMLADGARGGTLAELDQVLGATGEDRRDAVAALRGTLLRHDGDPAVVRDEELPDDPVVHLAAQVVVDDQLTPDDAYLTTLADVYGAGVQRVDLGSDDGKSALDAWVQHHSGGLVEESAITPKDSLRLVLQDAVVLAARWYTPFPGHATGDRPFTTADGTEVSVPTMSGEAPRAYAEVDGWRAARLPYTGHELHADVILPPDGVNPAAAHPELLAALAAALDDAEDQPVRVTLPVLDLRPDPLDLRDAIATLGAPTVLDPGAADLTGIGTDDAGERLYLGQAMQQAVLQLDEEGTRAAAVTELGAEAGSAPVDRPVELTLDRPFLIEIAHTSTSWPLFQAAIRDPRPGG</sequence>
<dbReference type="GO" id="GO:0005615">
    <property type="term" value="C:extracellular space"/>
    <property type="evidence" value="ECO:0007669"/>
    <property type="project" value="InterPro"/>
</dbReference>
<reference evidence="3 4" key="2">
    <citation type="journal article" date="2010" name="Stand. Genomic Sci.">
        <title>Complete genome sequence of Xylanimonas cellulosilytica type strain (XIL07).</title>
        <authorList>
            <person name="Foster B."/>
            <person name="Pukall R."/>
            <person name="Abt B."/>
            <person name="Nolan M."/>
            <person name="Glavina Del Rio T."/>
            <person name="Chen F."/>
            <person name="Lucas S."/>
            <person name="Tice H."/>
            <person name="Pitluck S."/>
            <person name="Cheng J.-F."/>
            <person name="Chertkov O."/>
            <person name="Brettin T."/>
            <person name="Han C."/>
            <person name="Detter J.C."/>
            <person name="Bruce D."/>
            <person name="Goodwin L."/>
            <person name="Ivanova N."/>
            <person name="Mavromatis K."/>
            <person name="Pati A."/>
            <person name="Mikhailova N."/>
            <person name="Chen A."/>
            <person name="Palaniappan K."/>
            <person name="Land M."/>
            <person name="Hauser L."/>
            <person name="Chang Y.-J."/>
            <person name="Jeffries C.D."/>
            <person name="Chain P."/>
            <person name="Rohde M."/>
            <person name="Goeker M."/>
            <person name="Bristow J."/>
            <person name="Eisen J.A."/>
            <person name="Markowitz V."/>
            <person name="Hugenholtz P."/>
            <person name="Kyrpides N.C."/>
            <person name="Klenk H.-P."/>
            <person name="Lapidus A."/>
        </authorList>
    </citation>
    <scope>NUCLEOTIDE SEQUENCE [LARGE SCALE GENOMIC DNA]</scope>
    <source>
        <strain evidence="4">DSM 15894 / CECT 5975 / LMG 20990 / XIL07</strain>
    </source>
</reference>
<dbReference type="HOGENOM" id="CLU_023330_0_3_11"/>
<dbReference type="InterPro" id="IPR042185">
    <property type="entry name" value="Serpin_sf_2"/>
</dbReference>
<dbReference type="Gene3D" id="2.30.39.10">
    <property type="entry name" value="Alpha-1-antitrypsin, domain 1"/>
    <property type="match status" value="1"/>
</dbReference>
<dbReference type="InterPro" id="IPR036186">
    <property type="entry name" value="Serpin_sf"/>
</dbReference>
<dbReference type="PROSITE" id="PS00284">
    <property type="entry name" value="SERPIN"/>
    <property type="match status" value="1"/>
</dbReference>
<gene>
    <name evidence="3" type="ordered locus">Xcel_0038</name>
</gene>
<evidence type="ECO:0000313" key="3">
    <source>
        <dbReference type="EMBL" id="ACZ29079.1"/>
    </source>
</evidence>
<dbReference type="InterPro" id="IPR042178">
    <property type="entry name" value="Serpin_sf_1"/>
</dbReference>
<dbReference type="AlphaFoldDB" id="D1BTD7"/>
<dbReference type="KEGG" id="xce:Xcel_0038"/>
<dbReference type="Pfam" id="PF00079">
    <property type="entry name" value="Serpin"/>
    <property type="match status" value="1"/>
</dbReference>
<dbReference type="InterPro" id="IPR023795">
    <property type="entry name" value="Serpin_CS"/>
</dbReference>
<dbReference type="EMBL" id="CP001821">
    <property type="protein sequence ID" value="ACZ29079.1"/>
    <property type="molecule type" value="Genomic_DNA"/>
</dbReference>
<evidence type="ECO:0000313" key="4">
    <source>
        <dbReference type="Proteomes" id="UP000002255"/>
    </source>
</evidence>
<dbReference type="SUPFAM" id="SSF56574">
    <property type="entry name" value="Serpins"/>
    <property type="match status" value="1"/>
</dbReference>